<name>A0AAV9PJ79_9PEZI</name>
<keyword evidence="2" id="KW-0560">Oxidoreductase</keyword>
<dbReference type="Pfam" id="PF00106">
    <property type="entry name" value="adh_short"/>
    <property type="match status" value="1"/>
</dbReference>
<comment type="caution">
    <text evidence="3">The sequence shown here is derived from an EMBL/GenBank/DDBJ whole genome shotgun (WGS) entry which is preliminary data.</text>
</comment>
<dbReference type="Gene3D" id="3.40.50.720">
    <property type="entry name" value="NAD(P)-binding Rossmann-like Domain"/>
    <property type="match status" value="1"/>
</dbReference>
<organism evidence="3 4">
    <name type="scientific">Saxophila tyrrhenica</name>
    <dbReference type="NCBI Taxonomy" id="1690608"/>
    <lineage>
        <taxon>Eukaryota</taxon>
        <taxon>Fungi</taxon>
        <taxon>Dikarya</taxon>
        <taxon>Ascomycota</taxon>
        <taxon>Pezizomycotina</taxon>
        <taxon>Dothideomycetes</taxon>
        <taxon>Dothideomycetidae</taxon>
        <taxon>Mycosphaerellales</taxon>
        <taxon>Extremaceae</taxon>
        <taxon>Saxophila</taxon>
    </lineage>
</organism>
<gene>
    <name evidence="3" type="ORF">LTR77_001113</name>
</gene>
<dbReference type="AlphaFoldDB" id="A0AAV9PJ79"/>
<dbReference type="PANTHER" id="PTHR43180">
    <property type="entry name" value="3-OXOACYL-(ACYL-CARRIER-PROTEIN) REDUCTASE (AFU_ORTHOLOGUE AFUA_6G11210)"/>
    <property type="match status" value="1"/>
</dbReference>
<evidence type="ECO:0000256" key="1">
    <source>
        <dbReference type="ARBA" id="ARBA00006484"/>
    </source>
</evidence>
<sequence>MSGKPVTDNRVHVDESKFAELKDKVVVLTVGASTVHSLHAAGALLVIGDYDSSAGEETIASLHPSANQPIFVQIDVSKYADNIRLFRTALDKYGRVDHAFAIAGVIEKGKWFDPGLTVETVEKEETMGTMDVNFKGVAFFTRIAVPYLKHDRKEGEDRSIVLISSAAGVRDSPGLFMYQCSKHAVMGLLRTTRKILWERDGIRVNAICPALSETQMTVTIIDEFKKTNQAINSADDVAKYIIGLGVAKEMHGKAVYVEGGRGWEIMDGLDRTMPAWLGEEPTKRLRQHLETVAQGDGWKIQ</sequence>
<dbReference type="PANTHER" id="PTHR43180:SF86">
    <property type="entry name" value="DEHYDROGENASE, PUTATIVE (AFU_ORTHOLOGUE AFUA_3G00290)-RELATED"/>
    <property type="match status" value="1"/>
</dbReference>
<comment type="similarity">
    <text evidence="1">Belongs to the short-chain dehydrogenases/reductases (SDR) family.</text>
</comment>
<dbReference type="InterPro" id="IPR002347">
    <property type="entry name" value="SDR_fam"/>
</dbReference>
<dbReference type="GeneID" id="89922461"/>
<dbReference type="RefSeq" id="XP_064662702.1">
    <property type="nucleotide sequence ID" value="XM_064798375.1"/>
</dbReference>
<protein>
    <submittedName>
        <fullName evidence="3">Uncharacterized protein</fullName>
    </submittedName>
</protein>
<dbReference type="SUPFAM" id="SSF51735">
    <property type="entry name" value="NAD(P)-binding Rossmann-fold domains"/>
    <property type="match status" value="1"/>
</dbReference>
<reference evidence="3 4" key="1">
    <citation type="submission" date="2023-08" db="EMBL/GenBank/DDBJ databases">
        <title>Black Yeasts Isolated from many extreme environments.</title>
        <authorList>
            <person name="Coleine C."/>
            <person name="Stajich J.E."/>
            <person name="Selbmann L."/>
        </authorList>
    </citation>
    <scope>NUCLEOTIDE SEQUENCE [LARGE SCALE GENOMIC DNA]</scope>
    <source>
        <strain evidence="3 4">CCFEE 5935</strain>
    </source>
</reference>
<dbReference type="Proteomes" id="UP001337655">
    <property type="component" value="Unassembled WGS sequence"/>
</dbReference>
<dbReference type="InterPro" id="IPR036291">
    <property type="entry name" value="NAD(P)-bd_dom_sf"/>
</dbReference>
<evidence type="ECO:0000313" key="3">
    <source>
        <dbReference type="EMBL" id="KAK5174033.1"/>
    </source>
</evidence>
<proteinExistence type="inferred from homology"/>
<dbReference type="PRINTS" id="PR00081">
    <property type="entry name" value="GDHRDH"/>
</dbReference>
<evidence type="ECO:0000313" key="4">
    <source>
        <dbReference type="Proteomes" id="UP001337655"/>
    </source>
</evidence>
<evidence type="ECO:0000256" key="2">
    <source>
        <dbReference type="ARBA" id="ARBA00023002"/>
    </source>
</evidence>
<accession>A0AAV9PJ79</accession>
<dbReference type="GO" id="GO:0016491">
    <property type="term" value="F:oxidoreductase activity"/>
    <property type="evidence" value="ECO:0007669"/>
    <property type="project" value="UniProtKB-KW"/>
</dbReference>
<dbReference type="EMBL" id="JAVRRT010000002">
    <property type="protein sequence ID" value="KAK5174033.1"/>
    <property type="molecule type" value="Genomic_DNA"/>
</dbReference>
<keyword evidence="4" id="KW-1185">Reference proteome</keyword>